<reference evidence="2" key="1">
    <citation type="journal article" date="2021" name="Genome Biol. Evol.">
        <title>A High-Quality Reference Genome for a Parasitic Bivalve with Doubly Uniparental Inheritance (Bivalvia: Unionida).</title>
        <authorList>
            <person name="Smith C.H."/>
        </authorList>
    </citation>
    <scope>NUCLEOTIDE SEQUENCE</scope>
    <source>
        <strain evidence="2">CHS0354</strain>
    </source>
</reference>
<dbReference type="AlphaFoldDB" id="A0AAE0VYD9"/>
<keyword evidence="1" id="KW-0732">Signal</keyword>
<dbReference type="Proteomes" id="UP001195483">
    <property type="component" value="Unassembled WGS sequence"/>
</dbReference>
<name>A0AAE0VYD9_9BIVA</name>
<reference evidence="2" key="3">
    <citation type="submission" date="2023-05" db="EMBL/GenBank/DDBJ databases">
        <authorList>
            <person name="Smith C.H."/>
        </authorList>
    </citation>
    <scope>NUCLEOTIDE SEQUENCE</scope>
    <source>
        <strain evidence="2">CHS0354</strain>
        <tissue evidence="2">Mantle</tissue>
    </source>
</reference>
<evidence type="ECO:0000313" key="2">
    <source>
        <dbReference type="EMBL" id="KAK3595243.1"/>
    </source>
</evidence>
<evidence type="ECO:0000313" key="3">
    <source>
        <dbReference type="Proteomes" id="UP001195483"/>
    </source>
</evidence>
<comment type="caution">
    <text evidence="2">The sequence shown here is derived from an EMBL/GenBank/DDBJ whole genome shotgun (WGS) entry which is preliminary data.</text>
</comment>
<sequence length="225" mass="26473">MIFVHVLAVVLVFLKCVQDLGIKHYELRTCLLSKILDSKKLCTPERADPSSSRKQNFTDTYIMIPERKTCYEWKYWKSLRTVQCSDDGMKCCFQNSRVESKGTTLCDHRINEFHKVWDEHGKYYHICYRNCQTYAISLQKFLEECPLNPASSIEVWQVQNASLEIFHIRRLKENGQEIEIRQVDSAELVQYFEEVNIENRETIEICQTHITTSSDSNERVCIVLS</sequence>
<proteinExistence type="predicted"/>
<reference evidence="2" key="2">
    <citation type="journal article" date="2021" name="Genome Biol. Evol.">
        <title>Developing a high-quality reference genome for a parasitic bivalve with doubly uniparental inheritance (Bivalvia: Unionida).</title>
        <authorList>
            <person name="Smith C.H."/>
        </authorList>
    </citation>
    <scope>NUCLEOTIDE SEQUENCE</scope>
    <source>
        <strain evidence="2">CHS0354</strain>
        <tissue evidence="2">Mantle</tissue>
    </source>
</reference>
<feature type="chain" id="PRO_5042271857" evidence="1">
    <location>
        <begin position="20"/>
        <end position="225"/>
    </location>
</feature>
<evidence type="ECO:0000256" key="1">
    <source>
        <dbReference type="SAM" id="SignalP"/>
    </source>
</evidence>
<gene>
    <name evidence="2" type="ORF">CHS0354_021560</name>
</gene>
<protein>
    <submittedName>
        <fullName evidence="2">Uncharacterized protein</fullName>
    </submittedName>
</protein>
<accession>A0AAE0VYD9</accession>
<organism evidence="2 3">
    <name type="scientific">Potamilus streckersoni</name>
    <dbReference type="NCBI Taxonomy" id="2493646"/>
    <lineage>
        <taxon>Eukaryota</taxon>
        <taxon>Metazoa</taxon>
        <taxon>Spiralia</taxon>
        <taxon>Lophotrochozoa</taxon>
        <taxon>Mollusca</taxon>
        <taxon>Bivalvia</taxon>
        <taxon>Autobranchia</taxon>
        <taxon>Heteroconchia</taxon>
        <taxon>Palaeoheterodonta</taxon>
        <taxon>Unionida</taxon>
        <taxon>Unionoidea</taxon>
        <taxon>Unionidae</taxon>
        <taxon>Ambleminae</taxon>
        <taxon>Lampsilini</taxon>
        <taxon>Potamilus</taxon>
    </lineage>
</organism>
<feature type="signal peptide" evidence="1">
    <location>
        <begin position="1"/>
        <end position="19"/>
    </location>
</feature>
<keyword evidence="3" id="KW-1185">Reference proteome</keyword>
<dbReference type="EMBL" id="JAEAOA010001321">
    <property type="protein sequence ID" value="KAK3595243.1"/>
    <property type="molecule type" value="Genomic_DNA"/>
</dbReference>